<comment type="caution">
    <text evidence="1">The sequence shown here is derived from an EMBL/GenBank/DDBJ whole genome shotgun (WGS) entry which is preliminary data.</text>
</comment>
<dbReference type="Proteomes" id="UP000271974">
    <property type="component" value="Unassembled WGS sequence"/>
</dbReference>
<proteinExistence type="predicted"/>
<accession>A0A3S0ZYJ1</accession>
<reference evidence="1 2" key="1">
    <citation type="submission" date="2019-01" db="EMBL/GenBank/DDBJ databases">
        <title>A draft genome assembly of the solar-powered sea slug Elysia chlorotica.</title>
        <authorList>
            <person name="Cai H."/>
            <person name="Li Q."/>
            <person name="Fang X."/>
            <person name="Li J."/>
            <person name="Curtis N.E."/>
            <person name="Altenburger A."/>
            <person name="Shibata T."/>
            <person name="Feng M."/>
            <person name="Maeda T."/>
            <person name="Schwartz J.A."/>
            <person name="Shigenobu S."/>
            <person name="Lundholm N."/>
            <person name="Nishiyama T."/>
            <person name="Yang H."/>
            <person name="Hasebe M."/>
            <person name="Li S."/>
            <person name="Pierce S.K."/>
            <person name="Wang J."/>
        </authorList>
    </citation>
    <scope>NUCLEOTIDE SEQUENCE [LARGE SCALE GENOMIC DNA]</scope>
    <source>
        <strain evidence="1">EC2010</strain>
        <tissue evidence="1">Whole organism of an adult</tissue>
    </source>
</reference>
<gene>
    <name evidence="1" type="ORF">EGW08_002374</name>
</gene>
<keyword evidence="2" id="KW-1185">Reference proteome</keyword>
<name>A0A3S0ZYJ1_ELYCH</name>
<sequence>MPCHHNILSYHVITLYYHTMTSYHAITPCYHTMPSHHTIITCHHTILSYLAIIPYYHTMTPYHVIISCHHTHYLLILPAVICYLADKLGHTISLRKTRCMYQGSVDSHATYFWMVICYGAILQLCRTRTDFYWNQIMENKVWVDKQRSLLINFNKTQKYGRKTCL</sequence>
<evidence type="ECO:0000313" key="1">
    <source>
        <dbReference type="EMBL" id="RUS89844.1"/>
    </source>
</evidence>
<evidence type="ECO:0000313" key="2">
    <source>
        <dbReference type="Proteomes" id="UP000271974"/>
    </source>
</evidence>
<protein>
    <submittedName>
        <fullName evidence="1">Uncharacterized protein</fullName>
    </submittedName>
</protein>
<organism evidence="1 2">
    <name type="scientific">Elysia chlorotica</name>
    <name type="common">Eastern emerald elysia</name>
    <name type="synonym">Sea slug</name>
    <dbReference type="NCBI Taxonomy" id="188477"/>
    <lineage>
        <taxon>Eukaryota</taxon>
        <taxon>Metazoa</taxon>
        <taxon>Spiralia</taxon>
        <taxon>Lophotrochozoa</taxon>
        <taxon>Mollusca</taxon>
        <taxon>Gastropoda</taxon>
        <taxon>Heterobranchia</taxon>
        <taxon>Euthyneura</taxon>
        <taxon>Panpulmonata</taxon>
        <taxon>Sacoglossa</taxon>
        <taxon>Placobranchoidea</taxon>
        <taxon>Plakobranchidae</taxon>
        <taxon>Elysia</taxon>
    </lineage>
</organism>
<dbReference type="EMBL" id="RQTK01000046">
    <property type="protein sequence ID" value="RUS89844.1"/>
    <property type="molecule type" value="Genomic_DNA"/>
</dbReference>
<dbReference type="AlphaFoldDB" id="A0A3S0ZYJ1"/>